<feature type="compositionally biased region" description="Basic and acidic residues" evidence="3">
    <location>
        <begin position="234"/>
        <end position="249"/>
    </location>
</feature>
<dbReference type="InterPro" id="IPR006861">
    <property type="entry name" value="HABP4_PAIRBP1-bd"/>
</dbReference>
<dbReference type="SMART" id="SM01233">
    <property type="entry name" value="HABP4_PAI-RBP1"/>
    <property type="match status" value="1"/>
</dbReference>
<feature type="domain" description="Hyaluronan/mRNA-binding protein" evidence="5">
    <location>
        <begin position="274"/>
        <end position="379"/>
    </location>
</feature>
<keyword evidence="4" id="KW-1133">Transmembrane helix</keyword>
<feature type="region of interest" description="Disordered" evidence="3">
    <location>
        <begin position="152"/>
        <end position="348"/>
    </location>
</feature>
<keyword evidence="4" id="KW-0472">Membrane</keyword>
<feature type="region of interest" description="Disordered" evidence="3">
    <location>
        <begin position="44"/>
        <end position="131"/>
    </location>
</feature>
<gene>
    <name evidence="6" type="ORF">F2Q70_00035317</name>
</gene>
<evidence type="ECO:0000256" key="3">
    <source>
        <dbReference type="SAM" id="MobiDB-lite"/>
    </source>
</evidence>
<name>A0A8S9JVW1_BRACR</name>
<dbReference type="PANTHER" id="PTHR12299:SF73">
    <property type="entry name" value="RGG REPEATS NUCLEAR RNA BINDING PROTEIN A"/>
    <property type="match status" value="1"/>
</dbReference>
<feature type="non-terminal residue" evidence="6">
    <location>
        <position position="1"/>
    </location>
</feature>
<protein>
    <recommendedName>
        <fullName evidence="5">Hyaluronan/mRNA-binding protein domain-containing protein</fullName>
    </recommendedName>
</protein>
<feature type="compositionally biased region" description="Basic and acidic residues" evidence="3">
    <location>
        <begin position="100"/>
        <end position="125"/>
    </location>
</feature>
<dbReference type="Pfam" id="PF04774">
    <property type="entry name" value="HABP4_PAI-RBP1"/>
    <property type="match status" value="1"/>
</dbReference>
<dbReference type="GO" id="GO:0005634">
    <property type="term" value="C:nucleus"/>
    <property type="evidence" value="ECO:0007669"/>
    <property type="project" value="TreeGrafter"/>
</dbReference>
<comment type="caution">
    <text evidence="6">The sequence shown here is derived from an EMBL/GenBank/DDBJ whole genome shotgun (WGS) entry which is preliminary data.</text>
</comment>
<dbReference type="InterPro" id="IPR039764">
    <property type="entry name" value="HABP4/SERBP1-like"/>
</dbReference>
<sequence>MDLDRGDDGSRRREKIDVEREEMDLSVEREEMIVEDKEMATLNPFDLLDDDAEDPSQLAVSIASDKSKKSAPVSGLPAKSAPPSSKQPPPISFSVIACRRLRERETTMDLDRGDDGSRRREKIDVEREEMDLSVEREKMIVEDKEMATLNPFDLLDDDAEDPSQLAVSIASDKSKKSAPVSGLPAKSAPPSSKQPPPSQAVREARSGGFSRGRGGYNRDGPGGNNGYSGGYSKPSDDGDVSKPSYERRGGGGGGGGGGYGGPPRGGRRGEGERPRRAFERRSGTGRGGDFKREGAGRGNWGTPGEEVLAVETEEVAGVETEKDVVEKPADDDANKENTAEVEEQKEPEVKEMTLDEYEKILEEKRKALQSQNTSERKVDTKVFESMQQLSNKKKSNDEIFIKLGSDKDKRKDDKEEKAKKAVSINEFLKPADGENYYRGGRGGRGRGRGRGGRESRDRGARASSGGYGGNRSEAAPAIADTAQFPSLGGNCVEEGRMRRSASGSRVSDQSPSPSPPRSQSVTFMEDDVELLLPRYDPSSQPGKREKSRLRSAENVIHFIPLLLLLCVVILWLFSHSGKPRNWKGKKKTNR</sequence>
<evidence type="ECO:0000259" key="5">
    <source>
        <dbReference type="SMART" id="SM01233"/>
    </source>
</evidence>
<dbReference type="AlphaFoldDB" id="A0A8S9JVW1"/>
<organism evidence="6">
    <name type="scientific">Brassica cretica</name>
    <name type="common">Mustard</name>
    <dbReference type="NCBI Taxonomy" id="69181"/>
    <lineage>
        <taxon>Eukaryota</taxon>
        <taxon>Viridiplantae</taxon>
        <taxon>Streptophyta</taxon>
        <taxon>Embryophyta</taxon>
        <taxon>Tracheophyta</taxon>
        <taxon>Spermatophyta</taxon>
        <taxon>Magnoliopsida</taxon>
        <taxon>eudicotyledons</taxon>
        <taxon>Gunneridae</taxon>
        <taxon>Pentapetalae</taxon>
        <taxon>rosids</taxon>
        <taxon>malvids</taxon>
        <taxon>Brassicales</taxon>
        <taxon>Brassicaceae</taxon>
        <taxon>Brassiceae</taxon>
        <taxon>Brassica</taxon>
    </lineage>
</organism>
<dbReference type="GO" id="GO:0003729">
    <property type="term" value="F:mRNA binding"/>
    <property type="evidence" value="ECO:0007669"/>
    <property type="project" value="TreeGrafter"/>
</dbReference>
<dbReference type="EMBL" id="QGKY02000246">
    <property type="protein sequence ID" value="KAF2586101.1"/>
    <property type="molecule type" value="Genomic_DNA"/>
</dbReference>
<proteinExistence type="predicted"/>
<feature type="compositionally biased region" description="Gly residues" evidence="3">
    <location>
        <begin position="209"/>
        <end position="229"/>
    </location>
</feature>
<reference evidence="6" key="1">
    <citation type="submission" date="2019-12" db="EMBL/GenBank/DDBJ databases">
        <title>Genome sequencing and annotation of Brassica cretica.</title>
        <authorList>
            <person name="Studholme D.J."/>
            <person name="Sarris P.F."/>
        </authorList>
    </citation>
    <scope>NUCLEOTIDE SEQUENCE</scope>
    <source>
        <strain evidence="6">PFS-102/07</strain>
        <tissue evidence="6">Leaf</tissue>
    </source>
</reference>
<comment type="subcellular location">
    <subcellularLocation>
        <location evidence="1">Cytoplasm</location>
    </subcellularLocation>
</comment>
<feature type="compositionally biased region" description="Basic and acidic residues" evidence="3">
    <location>
        <begin position="451"/>
        <end position="460"/>
    </location>
</feature>
<dbReference type="Pfam" id="PF09598">
    <property type="entry name" value="Stm1_N"/>
    <property type="match status" value="2"/>
</dbReference>
<keyword evidence="4" id="KW-0812">Transmembrane</keyword>
<evidence type="ECO:0000256" key="1">
    <source>
        <dbReference type="ARBA" id="ARBA00004496"/>
    </source>
</evidence>
<feature type="compositionally biased region" description="Basic residues" evidence="3">
    <location>
        <begin position="441"/>
        <end position="450"/>
    </location>
</feature>
<feature type="compositionally biased region" description="Low complexity" evidence="3">
    <location>
        <begin position="502"/>
        <end position="521"/>
    </location>
</feature>
<feature type="compositionally biased region" description="Basic and acidic residues" evidence="3">
    <location>
        <begin position="394"/>
        <end position="419"/>
    </location>
</feature>
<dbReference type="Gene3D" id="6.10.140.1040">
    <property type="match status" value="1"/>
</dbReference>
<evidence type="ECO:0000313" key="6">
    <source>
        <dbReference type="EMBL" id="KAF2586101.1"/>
    </source>
</evidence>
<dbReference type="InterPro" id="IPR019084">
    <property type="entry name" value="STM1-like_N"/>
</dbReference>
<evidence type="ECO:0000256" key="2">
    <source>
        <dbReference type="ARBA" id="ARBA00022490"/>
    </source>
</evidence>
<feature type="compositionally biased region" description="Gly residues" evidence="3">
    <location>
        <begin position="250"/>
        <end position="264"/>
    </location>
</feature>
<feature type="compositionally biased region" description="Low complexity" evidence="3">
    <location>
        <begin position="74"/>
        <end position="84"/>
    </location>
</feature>
<dbReference type="GO" id="GO:0005737">
    <property type="term" value="C:cytoplasm"/>
    <property type="evidence" value="ECO:0007669"/>
    <property type="project" value="UniProtKB-SubCell"/>
</dbReference>
<evidence type="ECO:0000256" key="4">
    <source>
        <dbReference type="SAM" id="Phobius"/>
    </source>
</evidence>
<keyword evidence="2" id="KW-0963">Cytoplasm</keyword>
<feature type="region of interest" description="Disordered" evidence="3">
    <location>
        <begin position="387"/>
        <end position="526"/>
    </location>
</feature>
<feature type="compositionally biased region" description="Basic and acidic residues" evidence="3">
    <location>
        <begin position="267"/>
        <end position="295"/>
    </location>
</feature>
<feature type="transmembrane region" description="Helical" evidence="4">
    <location>
        <begin position="555"/>
        <end position="573"/>
    </location>
</feature>
<accession>A0A8S9JVW1</accession>
<feature type="compositionally biased region" description="Basic and acidic residues" evidence="3">
    <location>
        <begin position="319"/>
        <end position="348"/>
    </location>
</feature>
<dbReference type="PANTHER" id="PTHR12299">
    <property type="entry name" value="HYALURONIC ACID-BINDING PROTEIN 4"/>
    <property type="match status" value="1"/>
</dbReference>